<reference evidence="2 3" key="1">
    <citation type="journal article" date="2024" name="J Genomics">
        <title>Draft genome sequencing and assembly of Favolaschia claudopus CIRM-BRFM 2984 isolated from oak limbs.</title>
        <authorList>
            <person name="Navarro D."/>
            <person name="Drula E."/>
            <person name="Chaduli D."/>
            <person name="Cazenave R."/>
            <person name="Ahrendt S."/>
            <person name="Wang J."/>
            <person name="Lipzen A."/>
            <person name="Daum C."/>
            <person name="Barry K."/>
            <person name="Grigoriev I.V."/>
            <person name="Favel A."/>
            <person name="Rosso M.N."/>
            <person name="Martin F."/>
        </authorList>
    </citation>
    <scope>NUCLEOTIDE SEQUENCE [LARGE SCALE GENOMIC DNA]</scope>
    <source>
        <strain evidence="2 3">CIRM-BRFM 2984</strain>
    </source>
</reference>
<accession>A0AAW0B3A5</accession>
<organism evidence="2 3">
    <name type="scientific">Favolaschia claudopus</name>
    <dbReference type="NCBI Taxonomy" id="2862362"/>
    <lineage>
        <taxon>Eukaryota</taxon>
        <taxon>Fungi</taxon>
        <taxon>Dikarya</taxon>
        <taxon>Basidiomycota</taxon>
        <taxon>Agaricomycotina</taxon>
        <taxon>Agaricomycetes</taxon>
        <taxon>Agaricomycetidae</taxon>
        <taxon>Agaricales</taxon>
        <taxon>Marasmiineae</taxon>
        <taxon>Mycenaceae</taxon>
        <taxon>Favolaschia</taxon>
    </lineage>
</organism>
<feature type="region of interest" description="Disordered" evidence="1">
    <location>
        <begin position="1"/>
        <end position="24"/>
    </location>
</feature>
<dbReference type="EMBL" id="JAWWNJ010000042">
    <property type="protein sequence ID" value="KAK7020077.1"/>
    <property type="molecule type" value="Genomic_DNA"/>
</dbReference>
<sequence length="205" mass="21316">MTDLSLTSSGTERSVPSAEAGTSANVDTTTAAAFQTVLNALRTFDLSSADRETVAAFQTVLDALTSFGQVPVATATPAATFVAPPVAPLLAPPVPQLSAGMARLPPAVLAQLRTSGPWIVGSLYIVIPPQHLSAIPDPPLPAGEDFQYWYCISKGTFVGITLDHGLASLGTVGVSGATWKAHKSQAQALQAFNQYLDFHMVSVVP</sequence>
<comment type="caution">
    <text evidence="2">The sequence shown here is derived from an EMBL/GenBank/DDBJ whole genome shotgun (WGS) entry which is preliminary data.</text>
</comment>
<proteinExistence type="predicted"/>
<gene>
    <name evidence="2" type="ORF">R3P38DRAFT_3198679</name>
</gene>
<dbReference type="Proteomes" id="UP001362999">
    <property type="component" value="Unassembled WGS sequence"/>
</dbReference>
<evidence type="ECO:0000313" key="2">
    <source>
        <dbReference type="EMBL" id="KAK7020077.1"/>
    </source>
</evidence>
<keyword evidence="3" id="KW-1185">Reference proteome</keyword>
<evidence type="ECO:0000313" key="3">
    <source>
        <dbReference type="Proteomes" id="UP001362999"/>
    </source>
</evidence>
<name>A0AAW0B3A5_9AGAR</name>
<protein>
    <submittedName>
        <fullName evidence="2">Uncharacterized protein</fullName>
    </submittedName>
</protein>
<evidence type="ECO:0000256" key="1">
    <source>
        <dbReference type="SAM" id="MobiDB-lite"/>
    </source>
</evidence>
<dbReference type="AlphaFoldDB" id="A0AAW0B3A5"/>